<accession>A0A9P8SEN1</accession>
<evidence type="ECO:0000256" key="1">
    <source>
        <dbReference type="SAM" id="MobiDB-lite"/>
    </source>
</evidence>
<dbReference type="PANTHER" id="PTHR35563:SF2">
    <property type="entry name" value="BARREL METAL-DEPENDENT HYDROLASE, PUTATIVE (AFU_ORTHOLOGUE AFUA_1G16240)-RELATED"/>
    <property type="match status" value="1"/>
</dbReference>
<dbReference type="SUPFAM" id="SSF51556">
    <property type="entry name" value="Metallo-dependent hydrolases"/>
    <property type="match status" value="1"/>
</dbReference>
<feature type="compositionally biased region" description="Polar residues" evidence="1">
    <location>
        <begin position="36"/>
        <end position="60"/>
    </location>
</feature>
<dbReference type="InterPro" id="IPR052358">
    <property type="entry name" value="Aro_Compnd_Degr_Hydrolases"/>
</dbReference>
<protein>
    <submittedName>
        <fullName evidence="3">Amidohydrolase domain-containing protein</fullName>
    </submittedName>
</protein>
<dbReference type="OrthoDB" id="2135488at2759"/>
<dbReference type="EMBL" id="JAIZPD010000011">
    <property type="protein sequence ID" value="KAH0960003.1"/>
    <property type="molecule type" value="Genomic_DNA"/>
</dbReference>
<evidence type="ECO:0000313" key="3">
    <source>
        <dbReference type="EMBL" id="KAH0960003.1"/>
    </source>
</evidence>
<dbReference type="Gene3D" id="3.20.20.140">
    <property type="entry name" value="Metal-dependent hydrolases"/>
    <property type="match status" value="1"/>
</dbReference>
<dbReference type="Proteomes" id="UP000824596">
    <property type="component" value="Unassembled WGS sequence"/>
</dbReference>
<dbReference type="InterPro" id="IPR032466">
    <property type="entry name" value="Metal_Hydrolase"/>
</dbReference>
<dbReference type="GO" id="GO:0016787">
    <property type="term" value="F:hydrolase activity"/>
    <property type="evidence" value="ECO:0007669"/>
    <property type="project" value="InterPro"/>
</dbReference>
<evidence type="ECO:0000259" key="2">
    <source>
        <dbReference type="Pfam" id="PF04909"/>
    </source>
</evidence>
<evidence type="ECO:0000313" key="4">
    <source>
        <dbReference type="Proteomes" id="UP000824596"/>
    </source>
</evidence>
<dbReference type="PANTHER" id="PTHR35563">
    <property type="entry name" value="BARREL METAL-DEPENDENT HYDROLASE, PUTATIVE (AFU_ORTHOLOGUE AFUA_1G16240)-RELATED"/>
    <property type="match status" value="1"/>
</dbReference>
<organism evidence="3 4">
    <name type="scientific">Hirsutella rhossiliensis</name>
    <dbReference type="NCBI Taxonomy" id="111463"/>
    <lineage>
        <taxon>Eukaryota</taxon>
        <taxon>Fungi</taxon>
        <taxon>Dikarya</taxon>
        <taxon>Ascomycota</taxon>
        <taxon>Pezizomycotina</taxon>
        <taxon>Sordariomycetes</taxon>
        <taxon>Hypocreomycetidae</taxon>
        <taxon>Hypocreales</taxon>
        <taxon>Ophiocordycipitaceae</taxon>
        <taxon>Hirsutella</taxon>
    </lineage>
</organism>
<dbReference type="RefSeq" id="XP_044717516.1">
    <property type="nucleotide sequence ID" value="XM_044867495.1"/>
</dbReference>
<feature type="region of interest" description="Disordered" evidence="1">
    <location>
        <begin position="16"/>
        <end position="81"/>
    </location>
</feature>
<dbReference type="GeneID" id="68358153"/>
<feature type="domain" description="Amidohydrolase-related" evidence="2">
    <location>
        <begin position="94"/>
        <end position="370"/>
    </location>
</feature>
<reference evidence="3" key="1">
    <citation type="submission" date="2021-09" db="EMBL/GenBank/DDBJ databases">
        <title>A high-quality genome of the endoparasitic fungus Hirsutella rhossiliensis with a comparison of Hirsutella genomes reveals transposable elements contributing to genome size variation.</title>
        <authorList>
            <person name="Lin R."/>
            <person name="Jiao Y."/>
            <person name="Sun X."/>
            <person name="Ling J."/>
            <person name="Xie B."/>
            <person name="Cheng X."/>
        </authorList>
    </citation>
    <scope>NUCLEOTIDE SEQUENCE</scope>
    <source>
        <strain evidence="3">HR02</strain>
    </source>
</reference>
<name>A0A9P8SEN1_9HYPO</name>
<gene>
    <name evidence="3" type="ORF">HRG_09024</name>
</gene>
<sequence>MRLDLFISATSWLAGSVASPRPSAGAVPTGAVPTGSVPTGSVPTGSVPTGSVPTGSGATHQQRRQPQGPAPRDSCSDASSLFPDVPAIPAGAWDSHIHVTDPDGFPPHPDARYTPGVHTIWDNGAFENSIHCKHVVIVQPSIYGANNTLLIKSLEAIGSGHRAVVVLDAAAANNPALLRSWHGLGVRGVRVNLQSEGVVESAETLERRLRQYAAAIKPLNWVLQLYTPMALIPSLVHLLQELDVRVVFDHLGAPALPSNAAGSPARTLQQPAGFEALIHLLSKGKTWVKISGPYRLSKKPLDPDYKDLDPIIEKLFKVAPSRLVYGSDWPHTRFEGQDIKPWTRHLLSMTRGDDVLRRKLFTDNAQELWGAK</sequence>
<keyword evidence="4" id="KW-1185">Reference proteome</keyword>
<dbReference type="Pfam" id="PF04909">
    <property type="entry name" value="Amidohydro_2"/>
    <property type="match status" value="1"/>
</dbReference>
<proteinExistence type="predicted"/>
<dbReference type="AlphaFoldDB" id="A0A9P8SEN1"/>
<dbReference type="InterPro" id="IPR006680">
    <property type="entry name" value="Amidohydro-rel"/>
</dbReference>
<comment type="caution">
    <text evidence="3">The sequence shown here is derived from an EMBL/GenBank/DDBJ whole genome shotgun (WGS) entry which is preliminary data.</text>
</comment>